<dbReference type="SMART" id="SM00749">
    <property type="entry name" value="BON"/>
    <property type="match status" value="2"/>
</dbReference>
<feature type="chain" id="PRO_5046838451" evidence="1">
    <location>
        <begin position="22"/>
        <end position="181"/>
    </location>
</feature>
<gene>
    <name evidence="3" type="ORF">K3G22_06215</name>
</gene>
<keyword evidence="1" id="KW-0732">Signal</keyword>
<dbReference type="PROSITE" id="PS50914">
    <property type="entry name" value="BON"/>
    <property type="match status" value="2"/>
</dbReference>
<feature type="domain" description="BON" evidence="2">
    <location>
        <begin position="30"/>
        <end position="98"/>
    </location>
</feature>
<dbReference type="PANTHER" id="PTHR34606:SF15">
    <property type="entry name" value="BON DOMAIN-CONTAINING PROTEIN"/>
    <property type="match status" value="1"/>
</dbReference>
<evidence type="ECO:0000313" key="4">
    <source>
        <dbReference type="Proteomes" id="UP000827084"/>
    </source>
</evidence>
<dbReference type="GeneID" id="67442837"/>
<protein>
    <submittedName>
        <fullName evidence="3">BON domain-containing protein</fullName>
    </submittedName>
</protein>
<dbReference type="InterPro" id="IPR014004">
    <property type="entry name" value="Transpt-assoc_nodulatn_dom_bac"/>
</dbReference>
<feature type="signal peptide" evidence="1">
    <location>
        <begin position="1"/>
        <end position="21"/>
    </location>
</feature>
<dbReference type="Gene3D" id="3.30.1340.30">
    <property type="match status" value="2"/>
</dbReference>
<dbReference type="EMBL" id="CP080635">
    <property type="protein sequence ID" value="QYX74007.1"/>
    <property type="molecule type" value="Genomic_DNA"/>
</dbReference>
<evidence type="ECO:0000259" key="2">
    <source>
        <dbReference type="PROSITE" id="PS50914"/>
    </source>
</evidence>
<dbReference type="PANTHER" id="PTHR34606">
    <property type="entry name" value="BON DOMAIN-CONTAINING PROTEIN"/>
    <property type="match status" value="1"/>
</dbReference>
<dbReference type="InterPro" id="IPR007055">
    <property type="entry name" value="BON_dom"/>
</dbReference>
<organism evidence="3 4">
    <name type="scientific">Shewanella putrefaciens</name>
    <name type="common">Pseudomonas putrefaciens</name>
    <dbReference type="NCBI Taxonomy" id="24"/>
    <lineage>
        <taxon>Bacteria</taxon>
        <taxon>Pseudomonadati</taxon>
        <taxon>Pseudomonadota</taxon>
        <taxon>Gammaproteobacteria</taxon>
        <taxon>Alteromonadales</taxon>
        <taxon>Shewanellaceae</taxon>
        <taxon>Shewanella</taxon>
    </lineage>
</organism>
<accession>A0ABX8XES2</accession>
<reference evidence="3 4" key="1">
    <citation type="submission" date="2021-08" db="EMBL/GenBank/DDBJ databases">
        <title>Shewanella putrefaciens YZ-J, complete genome.</title>
        <authorList>
            <person name="Yi Z."/>
        </authorList>
    </citation>
    <scope>NUCLEOTIDE SEQUENCE [LARGE SCALE GENOMIC DNA]</scope>
    <source>
        <strain evidence="3 4">YZ-J</strain>
    </source>
</reference>
<evidence type="ECO:0000313" key="3">
    <source>
        <dbReference type="EMBL" id="QYX74007.1"/>
    </source>
</evidence>
<evidence type="ECO:0000256" key="1">
    <source>
        <dbReference type="SAM" id="SignalP"/>
    </source>
</evidence>
<feature type="domain" description="BON" evidence="2">
    <location>
        <begin position="111"/>
        <end position="179"/>
    </location>
</feature>
<name>A0ABX8XES2_SHEPU</name>
<sequence>MKTATVLATLLIGSISLNVAAAQDWKNEAKDAWIDGKAETTLLLNTNLNSFDIMTDVKDGHVTLTGQVESRVDKALATELIKSLDGVKDVDNKLTVMSKDDGTSDVMKTLTDSKVATVVKTRLLFSTDVSGTQINVDVADGVVTLKGEVASDAERQLALKIAENTDDVKKVVDKISIVKKV</sequence>
<dbReference type="InterPro" id="IPR051686">
    <property type="entry name" value="Lipoprotein_DolP"/>
</dbReference>
<dbReference type="Pfam" id="PF04972">
    <property type="entry name" value="BON"/>
    <property type="match status" value="2"/>
</dbReference>
<dbReference type="Proteomes" id="UP000827084">
    <property type="component" value="Chromosome"/>
</dbReference>
<keyword evidence="4" id="KW-1185">Reference proteome</keyword>
<proteinExistence type="predicted"/>
<dbReference type="RefSeq" id="WP_011790059.1">
    <property type="nucleotide sequence ID" value="NZ_BMPK01000002.1"/>
</dbReference>